<keyword evidence="3" id="KW-0675">Receptor</keyword>
<keyword evidence="4" id="KW-1185">Reference proteome</keyword>
<dbReference type="InterPro" id="IPR006202">
    <property type="entry name" value="Neur_chan_lig-bd"/>
</dbReference>
<feature type="compositionally biased region" description="Basic and acidic residues" evidence="1">
    <location>
        <begin position="44"/>
        <end position="65"/>
    </location>
</feature>
<protein>
    <submittedName>
        <fullName evidence="3">Glycine receptor subunit alpha-4-like protein</fullName>
    </submittedName>
</protein>
<dbReference type="Gene3D" id="2.70.170.10">
    <property type="entry name" value="Neurotransmitter-gated ion-channel ligand-binding domain"/>
    <property type="match status" value="1"/>
</dbReference>
<proteinExistence type="predicted"/>
<sequence>MVNSSVNEIRRFCSAKNACKQSDKQASPSPSSQADTDFDFSNDEDARNKEHESKVGQMNDADKSRNSTLNETTSDETPVIKVIPKAEKDLPLAISVDFYIEDINSFSEQNMDFRLDYYMVQNWEAQLKFCEIDKVLEKGYKKENGSGRLTIPEDAFGNFWMPDTIIANSKSSDLQSQIVKTKTLLVFSNNETCKFTFIVSFRSVTENETINTQSVQRSDKES</sequence>
<gene>
    <name evidence="3" type="ORF">B4U79_18955</name>
</gene>
<dbReference type="OrthoDB" id="8175758at2759"/>
<reference evidence="3 4" key="1">
    <citation type="journal article" date="2018" name="Gigascience">
        <title>Genomes of trombidid mites reveal novel predicted allergens and laterally-transferred genes associated with secondary metabolism.</title>
        <authorList>
            <person name="Dong X."/>
            <person name="Chaisiri K."/>
            <person name="Xia D."/>
            <person name="Armstrong S.D."/>
            <person name="Fang Y."/>
            <person name="Donnelly M.J."/>
            <person name="Kadowaki T."/>
            <person name="McGarry J.W."/>
            <person name="Darby A.C."/>
            <person name="Makepeace B.L."/>
        </authorList>
    </citation>
    <scope>NUCLEOTIDE SEQUENCE [LARGE SCALE GENOMIC DNA]</scope>
    <source>
        <strain evidence="3">UoL-WK</strain>
    </source>
</reference>
<comment type="caution">
    <text evidence="3">The sequence shown here is derived from an EMBL/GenBank/DDBJ whole genome shotgun (WGS) entry which is preliminary data.</text>
</comment>
<feature type="compositionally biased region" description="Polar residues" evidence="1">
    <location>
        <begin position="24"/>
        <end position="35"/>
    </location>
</feature>
<feature type="domain" description="Neurotransmitter-gated ion-channel ligand-binding" evidence="2">
    <location>
        <begin position="81"/>
        <end position="190"/>
    </location>
</feature>
<accession>A0A3S3Q6X5</accession>
<feature type="region of interest" description="Disordered" evidence="1">
    <location>
        <begin position="17"/>
        <end position="76"/>
    </location>
</feature>
<evidence type="ECO:0000259" key="2">
    <source>
        <dbReference type="Pfam" id="PF02931"/>
    </source>
</evidence>
<organism evidence="3 4">
    <name type="scientific">Dinothrombium tinctorium</name>
    <dbReference type="NCBI Taxonomy" id="1965070"/>
    <lineage>
        <taxon>Eukaryota</taxon>
        <taxon>Metazoa</taxon>
        <taxon>Ecdysozoa</taxon>
        <taxon>Arthropoda</taxon>
        <taxon>Chelicerata</taxon>
        <taxon>Arachnida</taxon>
        <taxon>Acari</taxon>
        <taxon>Acariformes</taxon>
        <taxon>Trombidiformes</taxon>
        <taxon>Prostigmata</taxon>
        <taxon>Anystina</taxon>
        <taxon>Parasitengona</taxon>
        <taxon>Trombidioidea</taxon>
        <taxon>Trombidiidae</taxon>
        <taxon>Dinothrombium</taxon>
    </lineage>
</organism>
<dbReference type="GO" id="GO:0016020">
    <property type="term" value="C:membrane"/>
    <property type="evidence" value="ECO:0007669"/>
    <property type="project" value="InterPro"/>
</dbReference>
<name>A0A3S3Q6X5_9ACAR</name>
<dbReference type="GO" id="GO:0005230">
    <property type="term" value="F:extracellular ligand-gated monoatomic ion channel activity"/>
    <property type="evidence" value="ECO:0007669"/>
    <property type="project" value="InterPro"/>
</dbReference>
<dbReference type="SUPFAM" id="SSF63712">
    <property type="entry name" value="Nicotinic receptor ligand binding domain-like"/>
    <property type="match status" value="1"/>
</dbReference>
<evidence type="ECO:0000313" key="4">
    <source>
        <dbReference type="Proteomes" id="UP000285301"/>
    </source>
</evidence>
<evidence type="ECO:0000256" key="1">
    <source>
        <dbReference type="SAM" id="MobiDB-lite"/>
    </source>
</evidence>
<dbReference type="Pfam" id="PF02931">
    <property type="entry name" value="Neur_chan_LBD"/>
    <property type="match status" value="1"/>
</dbReference>
<dbReference type="AlphaFoldDB" id="A0A3S3Q6X5"/>
<dbReference type="InterPro" id="IPR036734">
    <property type="entry name" value="Neur_chan_lig-bd_sf"/>
</dbReference>
<evidence type="ECO:0000313" key="3">
    <source>
        <dbReference type="EMBL" id="RWS15081.1"/>
    </source>
</evidence>
<feature type="compositionally biased region" description="Polar residues" evidence="1">
    <location>
        <begin position="66"/>
        <end position="76"/>
    </location>
</feature>
<dbReference type="Proteomes" id="UP000285301">
    <property type="component" value="Unassembled WGS sequence"/>
</dbReference>
<dbReference type="EMBL" id="NCKU01000550">
    <property type="protein sequence ID" value="RWS15081.1"/>
    <property type="molecule type" value="Genomic_DNA"/>
</dbReference>